<organism evidence="2 3">
    <name type="scientific">Dyadobacter luticola</name>
    <dbReference type="NCBI Taxonomy" id="1979387"/>
    <lineage>
        <taxon>Bacteria</taxon>
        <taxon>Pseudomonadati</taxon>
        <taxon>Bacteroidota</taxon>
        <taxon>Cytophagia</taxon>
        <taxon>Cytophagales</taxon>
        <taxon>Spirosomataceae</taxon>
        <taxon>Dyadobacter</taxon>
    </lineage>
</organism>
<reference evidence="2 3" key="1">
    <citation type="submission" date="2019-05" db="EMBL/GenBank/DDBJ databases">
        <authorList>
            <person name="Qu J.-H."/>
        </authorList>
    </citation>
    <scope>NUCLEOTIDE SEQUENCE [LARGE SCALE GENOMIC DNA]</scope>
    <source>
        <strain evidence="2 3">T17</strain>
    </source>
</reference>
<evidence type="ECO:0000313" key="3">
    <source>
        <dbReference type="Proteomes" id="UP000306402"/>
    </source>
</evidence>
<feature type="chain" id="PRO_5024334455" evidence="1">
    <location>
        <begin position="22"/>
        <end position="159"/>
    </location>
</feature>
<dbReference type="RefSeq" id="WP_138363535.1">
    <property type="nucleotide sequence ID" value="NZ_VCEJ01000002.1"/>
</dbReference>
<accession>A0A5R9L196</accession>
<keyword evidence="3" id="KW-1185">Reference proteome</keyword>
<protein>
    <submittedName>
        <fullName evidence="2">Uncharacterized protein</fullName>
    </submittedName>
</protein>
<feature type="signal peptide" evidence="1">
    <location>
        <begin position="1"/>
        <end position="21"/>
    </location>
</feature>
<evidence type="ECO:0000313" key="2">
    <source>
        <dbReference type="EMBL" id="TLV02326.1"/>
    </source>
</evidence>
<dbReference type="Proteomes" id="UP000306402">
    <property type="component" value="Unassembled WGS sequence"/>
</dbReference>
<name>A0A5R9L196_9BACT</name>
<keyword evidence="1" id="KW-0732">Signal</keyword>
<dbReference type="OrthoDB" id="663842at2"/>
<dbReference type="AlphaFoldDB" id="A0A5R9L196"/>
<proteinExistence type="predicted"/>
<dbReference type="EMBL" id="VCEJ01000002">
    <property type="protein sequence ID" value="TLV02326.1"/>
    <property type="molecule type" value="Genomic_DNA"/>
</dbReference>
<sequence length="159" mass="17491">MKRIALIGILSLITACTFSWAQTDKGVYKALSSSDEQTIEKALAELEGEKVSSKTNAYKGVLTMKKAGFVNGVGGKLKTFKKGVRLLEDEITANPANVEYRFLRLTIQEHAPGILNYNKQLDEDKEAVVAGYGKMNPGLKNYIADYAKDSKVLKEADLK</sequence>
<gene>
    <name evidence="2" type="ORF">FEN17_01410</name>
</gene>
<evidence type="ECO:0000256" key="1">
    <source>
        <dbReference type="SAM" id="SignalP"/>
    </source>
</evidence>
<comment type="caution">
    <text evidence="2">The sequence shown here is derived from an EMBL/GenBank/DDBJ whole genome shotgun (WGS) entry which is preliminary data.</text>
</comment>
<dbReference type="PROSITE" id="PS51257">
    <property type="entry name" value="PROKAR_LIPOPROTEIN"/>
    <property type="match status" value="1"/>
</dbReference>